<dbReference type="OrthoDB" id="515521at2"/>
<proteinExistence type="predicted"/>
<organism evidence="1 2">
    <name type="scientific">Gloeobacter kilaueensis (strain ATCC BAA-2537 / CCAP 1431/1 / ULC 316 / JS1)</name>
    <dbReference type="NCBI Taxonomy" id="1183438"/>
    <lineage>
        <taxon>Bacteria</taxon>
        <taxon>Bacillati</taxon>
        <taxon>Cyanobacteriota</taxon>
        <taxon>Cyanophyceae</taxon>
        <taxon>Gloeobacterales</taxon>
        <taxon>Gloeobacteraceae</taxon>
        <taxon>Gloeobacter</taxon>
    </lineage>
</organism>
<name>U5QK87_GLOK1</name>
<evidence type="ECO:0000313" key="1">
    <source>
        <dbReference type="EMBL" id="AGY58105.1"/>
    </source>
</evidence>
<keyword evidence="2" id="KW-1185">Reference proteome</keyword>
<dbReference type="AlphaFoldDB" id="U5QK87"/>
<dbReference type="KEGG" id="glj:GKIL_1859"/>
<reference evidence="1 2" key="1">
    <citation type="journal article" date="2013" name="PLoS ONE">
        <title>Cultivation and Complete Genome Sequencing of Gloeobacter kilaueensis sp. nov., from a Lava Cave in Kilauea Caldera, Hawai'i.</title>
        <authorList>
            <person name="Saw J.H."/>
            <person name="Schatz M."/>
            <person name="Brown M.V."/>
            <person name="Kunkel D.D."/>
            <person name="Foster J.S."/>
            <person name="Shick H."/>
            <person name="Christensen S."/>
            <person name="Hou S."/>
            <person name="Wan X."/>
            <person name="Donachie S.P."/>
        </authorList>
    </citation>
    <scope>NUCLEOTIDE SEQUENCE [LARGE SCALE GENOMIC DNA]</scope>
    <source>
        <strain evidence="2">JS</strain>
    </source>
</reference>
<dbReference type="Proteomes" id="UP000017396">
    <property type="component" value="Chromosome"/>
</dbReference>
<evidence type="ECO:0000313" key="2">
    <source>
        <dbReference type="Proteomes" id="UP000017396"/>
    </source>
</evidence>
<dbReference type="EMBL" id="CP003587">
    <property type="protein sequence ID" value="AGY58105.1"/>
    <property type="molecule type" value="Genomic_DNA"/>
</dbReference>
<dbReference type="HOGENOM" id="CLU_2857959_0_0_3"/>
<dbReference type="RefSeq" id="WP_023173230.1">
    <property type="nucleotide sequence ID" value="NC_022600.1"/>
</dbReference>
<accession>U5QK87</accession>
<gene>
    <name evidence="1" type="ORF">GKIL_1859</name>
</gene>
<dbReference type="STRING" id="1183438.GKIL_1859"/>
<protein>
    <submittedName>
        <fullName evidence="1">Uncharacterized protein</fullName>
    </submittedName>
</protein>
<sequence length="68" mass="7611">MEGTRLVLLLRNTVIGSELVCTGCLYADLEGRPRYRGERWLCASDSSSQTGRFRCQMGFHLAQIQAST</sequence>